<evidence type="ECO:0000313" key="2">
    <source>
        <dbReference type="Proteomes" id="UP000299102"/>
    </source>
</evidence>
<name>A0A4C2A512_EUMVA</name>
<gene>
    <name evidence="1" type="ORF">EVAR_69232_1</name>
</gene>
<dbReference type="Proteomes" id="UP000299102">
    <property type="component" value="Unassembled WGS sequence"/>
</dbReference>
<dbReference type="AlphaFoldDB" id="A0A4C2A512"/>
<proteinExistence type="predicted"/>
<organism evidence="1 2">
    <name type="scientific">Eumeta variegata</name>
    <name type="common">Bagworm moth</name>
    <name type="synonym">Eumeta japonica</name>
    <dbReference type="NCBI Taxonomy" id="151549"/>
    <lineage>
        <taxon>Eukaryota</taxon>
        <taxon>Metazoa</taxon>
        <taxon>Ecdysozoa</taxon>
        <taxon>Arthropoda</taxon>
        <taxon>Hexapoda</taxon>
        <taxon>Insecta</taxon>
        <taxon>Pterygota</taxon>
        <taxon>Neoptera</taxon>
        <taxon>Endopterygota</taxon>
        <taxon>Lepidoptera</taxon>
        <taxon>Glossata</taxon>
        <taxon>Ditrysia</taxon>
        <taxon>Tineoidea</taxon>
        <taxon>Psychidae</taxon>
        <taxon>Oiketicinae</taxon>
        <taxon>Eumeta</taxon>
    </lineage>
</organism>
<dbReference type="EMBL" id="BGZK01002605">
    <property type="protein sequence ID" value="GBP95260.1"/>
    <property type="molecule type" value="Genomic_DNA"/>
</dbReference>
<keyword evidence="2" id="KW-1185">Reference proteome</keyword>
<protein>
    <submittedName>
        <fullName evidence="1">Uncharacterized protein</fullName>
    </submittedName>
</protein>
<comment type="caution">
    <text evidence="1">The sequence shown here is derived from an EMBL/GenBank/DDBJ whole genome shotgun (WGS) entry which is preliminary data.</text>
</comment>
<sequence length="247" mass="27602">MVVLTSHHPISYPALFKFPVPMPIGNYDDENVDYYDRSEEYDHAVTPGQVDALNQVVDASSPGVISEQAATRSPVTEFSLSNAVSLRGFSHAAAEAYLFNAGCGSWVSSSSRWSNANRWLLTTAVTSAVTTSALDLTCSTRQKARGVIRLNDQFTCVRDRNQNVYVWPNISCDFQQVLAGEYWDSLRSSNAAWLNDVKSVFFCNSTNLHRIEWEDKRSPLSPTSCPRRARVGSKKLFDVPRTPQYAF</sequence>
<accession>A0A4C2A512</accession>
<evidence type="ECO:0000313" key="1">
    <source>
        <dbReference type="EMBL" id="GBP95260.1"/>
    </source>
</evidence>
<reference evidence="1 2" key="1">
    <citation type="journal article" date="2019" name="Commun. Biol.">
        <title>The bagworm genome reveals a unique fibroin gene that provides high tensile strength.</title>
        <authorList>
            <person name="Kono N."/>
            <person name="Nakamura H."/>
            <person name="Ohtoshi R."/>
            <person name="Tomita M."/>
            <person name="Numata K."/>
            <person name="Arakawa K."/>
        </authorList>
    </citation>
    <scope>NUCLEOTIDE SEQUENCE [LARGE SCALE GENOMIC DNA]</scope>
</reference>